<comment type="caution">
    <text evidence="2">The sequence shown here is derived from an EMBL/GenBank/DDBJ whole genome shotgun (WGS) entry which is preliminary data.</text>
</comment>
<dbReference type="AlphaFoldDB" id="A0A229UJT0"/>
<evidence type="ECO:0000313" key="3">
    <source>
        <dbReference type="Proteomes" id="UP000215509"/>
    </source>
</evidence>
<feature type="transmembrane region" description="Helical" evidence="1">
    <location>
        <begin position="47"/>
        <end position="64"/>
    </location>
</feature>
<sequence length="68" mass="7951">QFSKGNLLRILLSCHSLEQQEHQFTTFTIHIASVFFIFIFQQNSDEAFTYFLLVTIVTAARFNLTHLL</sequence>
<dbReference type="EMBL" id="NMQW01000040">
    <property type="protein sequence ID" value="OXM83652.1"/>
    <property type="molecule type" value="Genomic_DNA"/>
</dbReference>
<keyword evidence="1" id="KW-0472">Membrane</keyword>
<name>A0A229UJT0_9BACL</name>
<keyword evidence="3" id="KW-1185">Reference proteome</keyword>
<gene>
    <name evidence="2" type="ORF">CF651_24505</name>
</gene>
<accession>A0A229UJT0</accession>
<feature type="non-terminal residue" evidence="2">
    <location>
        <position position="1"/>
    </location>
</feature>
<keyword evidence="1" id="KW-0812">Transmembrane</keyword>
<evidence type="ECO:0000313" key="2">
    <source>
        <dbReference type="EMBL" id="OXM83652.1"/>
    </source>
</evidence>
<reference evidence="2 3" key="1">
    <citation type="submission" date="2017-07" db="EMBL/GenBank/DDBJ databases">
        <title>Genome sequencing and assembly of Paenibacillus rigui.</title>
        <authorList>
            <person name="Mayilraj S."/>
        </authorList>
    </citation>
    <scope>NUCLEOTIDE SEQUENCE [LARGE SCALE GENOMIC DNA]</scope>
    <source>
        <strain evidence="2 3">JCM 16352</strain>
    </source>
</reference>
<protein>
    <submittedName>
        <fullName evidence="2">Uncharacterized protein</fullName>
    </submittedName>
</protein>
<feature type="transmembrane region" description="Helical" evidence="1">
    <location>
        <begin position="24"/>
        <end position="41"/>
    </location>
</feature>
<proteinExistence type="predicted"/>
<keyword evidence="1" id="KW-1133">Transmembrane helix</keyword>
<dbReference type="Proteomes" id="UP000215509">
    <property type="component" value="Unassembled WGS sequence"/>
</dbReference>
<evidence type="ECO:0000256" key="1">
    <source>
        <dbReference type="SAM" id="Phobius"/>
    </source>
</evidence>
<organism evidence="2 3">
    <name type="scientific">Paenibacillus rigui</name>
    <dbReference type="NCBI Taxonomy" id="554312"/>
    <lineage>
        <taxon>Bacteria</taxon>
        <taxon>Bacillati</taxon>
        <taxon>Bacillota</taxon>
        <taxon>Bacilli</taxon>
        <taxon>Bacillales</taxon>
        <taxon>Paenibacillaceae</taxon>
        <taxon>Paenibacillus</taxon>
    </lineage>
</organism>
<dbReference type="RefSeq" id="WP_218827872.1">
    <property type="nucleotide sequence ID" value="NZ_NMQW01000040.1"/>
</dbReference>